<proteinExistence type="predicted"/>
<organism evidence="4 5">
    <name type="scientific">Daphnia pulex</name>
    <name type="common">Water flea</name>
    <dbReference type="NCBI Taxonomy" id="6669"/>
    <lineage>
        <taxon>Eukaryota</taxon>
        <taxon>Metazoa</taxon>
        <taxon>Ecdysozoa</taxon>
        <taxon>Arthropoda</taxon>
        <taxon>Crustacea</taxon>
        <taxon>Branchiopoda</taxon>
        <taxon>Diplostraca</taxon>
        <taxon>Cladocera</taxon>
        <taxon>Anomopoda</taxon>
        <taxon>Daphniidae</taxon>
        <taxon>Daphnia</taxon>
    </lineage>
</organism>
<evidence type="ECO:0000313" key="4">
    <source>
        <dbReference type="EMBL" id="EFX87636.1"/>
    </source>
</evidence>
<keyword evidence="2" id="KW-0472">Membrane</keyword>
<feature type="chain" id="PRO_5003236529" evidence="3">
    <location>
        <begin position="20"/>
        <end position="129"/>
    </location>
</feature>
<gene>
    <name evidence="4" type="ORF">DAPPUDRAFT_235479</name>
</gene>
<keyword evidence="5" id="KW-1185">Reference proteome</keyword>
<name>E9FZ23_DAPPU</name>
<accession>E9FZ23</accession>
<evidence type="ECO:0000256" key="2">
    <source>
        <dbReference type="SAM" id="Phobius"/>
    </source>
</evidence>
<evidence type="ECO:0000256" key="1">
    <source>
        <dbReference type="SAM" id="MobiDB-lite"/>
    </source>
</evidence>
<dbReference type="Proteomes" id="UP000000305">
    <property type="component" value="Unassembled WGS sequence"/>
</dbReference>
<feature type="region of interest" description="Disordered" evidence="1">
    <location>
        <begin position="26"/>
        <end position="61"/>
    </location>
</feature>
<protein>
    <submittedName>
        <fullName evidence="4">Uncharacterized protein</fullName>
    </submittedName>
</protein>
<feature type="transmembrane region" description="Helical" evidence="2">
    <location>
        <begin position="95"/>
        <end position="121"/>
    </location>
</feature>
<feature type="signal peptide" evidence="3">
    <location>
        <begin position="1"/>
        <end position="19"/>
    </location>
</feature>
<dbReference type="HOGENOM" id="CLU_2040429_0_0_1"/>
<sequence>MNQTLTIFALIAIIIQASAYTQQNPITNEPGQVSMNTRSPNAAAQSRGDQTIVPTPTDSSTNQQTNRVAFYYSYDVKRIIGWVKRSMPEANDTEIIMMLSLWIWGFTVLNFICILISACCCRPTVKEYV</sequence>
<reference evidence="4 5" key="1">
    <citation type="journal article" date="2011" name="Science">
        <title>The ecoresponsive genome of Daphnia pulex.</title>
        <authorList>
            <person name="Colbourne J.K."/>
            <person name="Pfrender M.E."/>
            <person name="Gilbert D."/>
            <person name="Thomas W.K."/>
            <person name="Tucker A."/>
            <person name="Oakley T.H."/>
            <person name="Tokishita S."/>
            <person name="Aerts A."/>
            <person name="Arnold G.J."/>
            <person name="Basu M.K."/>
            <person name="Bauer D.J."/>
            <person name="Caceres C.E."/>
            <person name="Carmel L."/>
            <person name="Casola C."/>
            <person name="Choi J.H."/>
            <person name="Detter J.C."/>
            <person name="Dong Q."/>
            <person name="Dusheyko S."/>
            <person name="Eads B.D."/>
            <person name="Frohlich T."/>
            <person name="Geiler-Samerotte K.A."/>
            <person name="Gerlach D."/>
            <person name="Hatcher P."/>
            <person name="Jogdeo S."/>
            <person name="Krijgsveld J."/>
            <person name="Kriventseva E.V."/>
            <person name="Kultz D."/>
            <person name="Laforsch C."/>
            <person name="Lindquist E."/>
            <person name="Lopez J."/>
            <person name="Manak J.R."/>
            <person name="Muller J."/>
            <person name="Pangilinan J."/>
            <person name="Patwardhan R.P."/>
            <person name="Pitluck S."/>
            <person name="Pritham E.J."/>
            <person name="Rechtsteiner A."/>
            <person name="Rho M."/>
            <person name="Rogozin I.B."/>
            <person name="Sakarya O."/>
            <person name="Salamov A."/>
            <person name="Schaack S."/>
            <person name="Shapiro H."/>
            <person name="Shiga Y."/>
            <person name="Skalitzky C."/>
            <person name="Smith Z."/>
            <person name="Souvorov A."/>
            <person name="Sung W."/>
            <person name="Tang Z."/>
            <person name="Tsuchiya D."/>
            <person name="Tu H."/>
            <person name="Vos H."/>
            <person name="Wang M."/>
            <person name="Wolf Y.I."/>
            <person name="Yamagata H."/>
            <person name="Yamada T."/>
            <person name="Ye Y."/>
            <person name="Shaw J.R."/>
            <person name="Andrews J."/>
            <person name="Crease T.J."/>
            <person name="Tang H."/>
            <person name="Lucas S.M."/>
            <person name="Robertson H.M."/>
            <person name="Bork P."/>
            <person name="Koonin E.V."/>
            <person name="Zdobnov E.M."/>
            <person name="Grigoriev I.V."/>
            <person name="Lynch M."/>
            <person name="Boore J.L."/>
        </authorList>
    </citation>
    <scope>NUCLEOTIDE SEQUENCE [LARGE SCALE GENOMIC DNA]</scope>
</reference>
<dbReference type="AlphaFoldDB" id="E9FZ23"/>
<keyword evidence="3" id="KW-0732">Signal</keyword>
<dbReference type="EMBL" id="GL732527">
    <property type="protein sequence ID" value="EFX87636.1"/>
    <property type="molecule type" value="Genomic_DNA"/>
</dbReference>
<evidence type="ECO:0000256" key="3">
    <source>
        <dbReference type="SAM" id="SignalP"/>
    </source>
</evidence>
<keyword evidence="2" id="KW-1133">Transmembrane helix</keyword>
<dbReference type="InParanoid" id="E9FZ23"/>
<dbReference type="KEGG" id="dpx:DAPPUDRAFT_235479"/>
<evidence type="ECO:0000313" key="5">
    <source>
        <dbReference type="Proteomes" id="UP000000305"/>
    </source>
</evidence>
<keyword evidence="2" id="KW-0812">Transmembrane</keyword>
<dbReference type="OrthoDB" id="10606459at2759"/>